<evidence type="ECO:0000313" key="2">
    <source>
        <dbReference type="EMBL" id="OMJ74789.1"/>
    </source>
</evidence>
<dbReference type="Proteomes" id="UP000187209">
    <property type="component" value="Unassembled WGS sequence"/>
</dbReference>
<dbReference type="AlphaFoldDB" id="A0A1R2BDE3"/>
<keyword evidence="1" id="KW-0732">Signal</keyword>
<dbReference type="EMBL" id="MPUH01000728">
    <property type="protein sequence ID" value="OMJ74789.1"/>
    <property type="molecule type" value="Genomic_DNA"/>
</dbReference>
<evidence type="ECO:0008006" key="4">
    <source>
        <dbReference type="Google" id="ProtNLM"/>
    </source>
</evidence>
<keyword evidence="3" id="KW-1185">Reference proteome</keyword>
<feature type="signal peptide" evidence="1">
    <location>
        <begin position="1"/>
        <end position="19"/>
    </location>
</feature>
<name>A0A1R2BDE3_9CILI</name>
<evidence type="ECO:0000256" key="1">
    <source>
        <dbReference type="SAM" id="SignalP"/>
    </source>
</evidence>
<feature type="chain" id="PRO_5010316401" description="MD-2-related lipid-recognition domain-containing protein" evidence="1">
    <location>
        <begin position="20"/>
        <end position="142"/>
    </location>
</feature>
<accession>A0A1R2BDE3</accession>
<comment type="caution">
    <text evidence="2">The sequence shown here is derived from an EMBL/GenBank/DDBJ whole genome shotgun (WGS) entry which is preliminary data.</text>
</comment>
<evidence type="ECO:0000313" key="3">
    <source>
        <dbReference type="Proteomes" id="UP000187209"/>
    </source>
</evidence>
<proteinExistence type="predicted"/>
<reference evidence="2 3" key="1">
    <citation type="submission" date="2016-11" db="EMBL/GenBank/DDBJ databases">
        <title>The macronuclear genome of Stentor coeruleus: a giant cell with tiny introns.</title>
        <authorList>
            <person name="Slabodnick M."/>
            <person name="Ruby J.G."/>
            <person name="Reiff S.B."/>
            <person name="Swart E.C."/>
            <person name="Gosai S."/>
            <person name="Prabakaran S."/>
            <person name="Witkowska E."/>
            <person name="Larue G.E."/>
            <person name="Fisher S."/>
            <person name="Freeman R.M."/>
            <person name="Gunawardena J."/>
            <person name="Chu W."/>
            <person name="Stover N.A."/>
            <person name="Gregory B.D."/>
            <person name="Nowacki M."/>
            <person name="Derisi J."/>
            <person name="Roy S.W."/>
            <person name="Marshall W.F."/>
            <person name="Sood P."/>
        </authorList>
    </citation>
    <scope>NUCLEOTIDE SEQUENCE [LARGE SCALE GENOMIC DNA]</scope>
    <source>
        <strain evidence="2">WM001</strain>
    </source>
</reference>
<organism evidence="2 3">
    <name type="scientific">Stentor coeruleus</name>
    <dbReference type="NCBI Taxonomy" id="5963"/>
    <lineage>
        <taxon>Eukaryota</taxon>
        <taxon>Sar</taxon>
        <taxon>Alveolata</taxon>
        <taxon>Ciliophora</taxon>
        <taxon>Postciliodesmatophora</taxon>
        <taxon>Heterotrichea</taxon>
        <taxon>Heterotrichida</taxon>
        <taxon>Stentoridae</taxon>
        <taxon>Stentor</taxon>
    </lineage>
</organism>
<sequence>MRALIVAILMLSLASSLEQYPNLKTQVGQPCASSGYTKIVSFDVEPWPPVISEGSTITIKAEFTKPNTGVRDITIGTLVNFQTWTYQYFDVGQMFPQNSIQTFQYDIFAPNSIGNYVIQVTINGVDIPPTIDACWAYSFSFS</sequence>
<protein>
    <recommendedName>
        <fullName evidence="4">MD-2-related lipid-recognition domain-containing protein</fullName>
    </recommendedName>
</protein>
<gene>
    <name evidence="2" type="ORF">SteCoe_26204</name>
</gene>